<reference evidence="3" key="1">
    <citation type="submission" date="2016-06" db="EMBL/GenBank/DDBJ databases">
        <title>Identification of putative biosynthetic pathways for the production of bioactive secondary metabolites by the marine actinomycete Kocuria kristinae RUTW2-3.</title>
        <authorList>
            <person name="Waterworth S.C."/>
            <person name="Walmsley T.A."/>
            <person name="Matongo T."/>
            <person name="Davies-Coleman M.T."/>
            <person name="Dorrington R.A."/>
        </authorList>
    </citation>
    <scope>NUCLEOTIDE SEQUENCE [LARGE SCALE GENOMIC DNA]</scope>
    <source>
        <strain evidence="3">RUTW2-3</strain>
    </source>
</reference>
<feature type="transmembrane region" description="Helical" evidence="2">
    <location>
        <begin position="287"/>
        <end position="305"/>
    </location>
</feature>
<dbReference type="EMBL" id="LJBJ02000004">
    <property type="protein sequence ID" value="OAX52366.1"/>
    <property type="molecule type" value="Genomic_DNA"/>
</dbReference>
<dbReference type="InterPro" id="IPR046671">
    <property type="entry name" value="DUF6541"/>
</dbReference>
<feature type="transmembrane region" description="Helical" evidence="2">
    <location>
        <begin position="397"/>
        <end position="415"/>
    </location>
</feature>
<feature type="transmembrane region" description="Helical" evidence="2">
    <location>
        <begin position="65"/>
        <end position="86"/>
    </location>
</feature>
<feature type="transmembrane region" description="Helical" evidence="2">
    <location>
        <begin position="340"/>
        <end position="362"/>
    </location>
</feature>
<evidence type="ECO:0000256" key="1">
    <source>
        <dbReference type="SAM" id="MobiDB-lite"/>
    </source>
</evidence>
<evidence type="ECO:0000313" key="4">
    <source>
        <dbReference type="Proteomes" id="UP000053171"/>
    </source>
</evidence>
<feature type="transmembrane region" description="Helical" evidence="2">
    <location>
        <begin position="460"/>
        <end position="480"/>
    </location>
</feature>
<comment type="caution">
    <text evidence="3">The sequence shown here is derived from an EMBL/GenBank/DDBJ whole genome shotgun (WGS) entry which is preliminary data.</text>
</comment>
<sequence>MTVEWLSLAPAVGVCLLVLITPGLLITLGTRVRGFDAVALAPGLSLGVTALTAILASWLGLRWALWIPLVGGLLVGAALLGLRRLLARRDLLDWPRPPRGSAPPVAASWRSRAQGTAWLALLLGTALCLLDLVSAIGDPQGFSQTYDNNFHLNAVRWISETGDASSLTVQQMTSGGQSAGFYPTAWHAVTALALPVAGGSVPAATNAMTLAVGGVVWPLSVVLLVRSMGRFRRGTVLAAGVLSAGCTAFPLLLLWFGILYPNLLGLSVLPAGLAIAVQLLRVSTHRILSTGQAGLLVLPFLAGIALSHPNALMSLLVLSAPILLVRGARQVRAVAAGRIGWGRFLLQLGLIAACLGVLWILWGVVRPADRVLHIWKPEATGPQAIWEAVSMSPMGRYHPEWMVAALVLIGAVSVVRRRRYIWVLLTYLTGAWFYIAVRFLDEAHGRIFITGVWYNDAYRLAALLPVVAVPLAVVGADAVLRVVRHGWEERTWHETRRAHGGTEAAPETIRGQENPSGELPPWVEVPAEGGSAASRSGRGRRRLLHALSAPGPSTALLLLAIVLSTQLGQPMRTMEQDVRERFTVSADSALVDAQEMDVIEHVDQYVPAGQKVLVDPSRGGSLIYALADREVSATHLAYRDDPDAAVLGEKLNQAYSDPSVCEAVESSGYWYVADFPAPALVRNPGHTYPGLEDLVQDGVAEPVYQDGQAQLLRITACGY</sequence>
<feature type="transmembrane region" description="Helical" evidence="2">
    <location>
        <begin position="117"/>
        <end position="137"/>
    </location>
</feature>
<evidence type="ECO:0000313" key="3">
    <source>
        <dbReference type="EMBL" id="OAX52366.1"/>
    </source>
</evidence>
<keyword evidence="2" id="KW-1133">Transmembrane helix</keyword>
<feature type="transmembrane region" description="Helical" evidence="2">
    <location>
        <begin position="203"/>
        <end position="224"/>
    </location>
</feature>
<name>A0A199NUI2_9MICC</name>
<dbReference type="Pfam" id="PF20176">
    <property type="entry name" value="DUF6541"/>
    <property type="match status" value="1"/>
</dbReference>
<feature type="transmembrane region" description="Helical" evidence="2">
    <location>
        <begin position="6"/>
        <end position="26"/>
    </location>
</feature>
<organism evidence="3 4">
    <name type="scientific">Rothia kristinae</name>
    <dbReference type="NCBI Taxonomy" id="37923"/>
    <lineage>
        <taxon>Bacteria</taxon>
        <taxon>Bacillati</taxon>
        <taxon>Actinomycetota</taxon>
        <taxon>Actinomycetes</taxon>
        <taxon>Micrococcales</taxon>
        <taxon>Micrococcaceae</taxon>
        <taxon>Rothia</taxon>
    </lineage>
</organism>
<feature type="transmembrane region" description="Helical" evidence="2">
    <location>
        <begin position="422"/>
        <end position="440"/>
    </location>
</feature>
<proteinExistence type="predicted"/>
<feature type="region of interest" description="Disordered" evidence="1">
    <location>
        <begin position="493"/>
        <end position="536"/>
    </location>
</feature>
<gene>
    <name evidence="3" type="ORF">AN277_0203075</name>
</gene>
<dbReference type="RefSeq" id="WP_064725038.1">
    <property type="nucleotide sequence ID" value="NZ_LJBJ02000004.1"/>
</dbReference>
<protein>
    <submittedName>
        <fullName evidence="3">Uncharacterized protein</fullName>
    </submittedName>
</protein>
<feature type="transmembrane region" description="Helical" evidence="2">
    <location>
        <begin position="543"/>
        <end position="563"/>
    </location>
</feature>
<feature type="transmembrane region" description="Helical" evidence="2">
    <location>
        <begin position="236"/>
        <end position="257"/>
    </location>
</feature>
<dbReference type="AlphaFoldDB" id="A0A199NUI2"/>
<keyword evidence="2" id="KW-0472">Membrane</keyword>
<keyword evidence="4" id="KW-1185">Reference proteome</keyword>
<keyword evidence="2" id="KW-0812">Transmembrane</keyword>
<evidence type="ECO:0000256" key="2">
    <source>
        <dbReference type="SAM" id="Phobius"/>
    </source>
</evidence>
<feature type="transmembrane region" description="Helical" evidence="2">
    <location>
        <begin position="38"/>
        <end position="59"/>
    </location>
</feature>
<dbReference type="Proteomes" id="UP000053171">
    <property type="component" value="Unassembled WGS sequence"/>
</dbReference>
<feature type="transmembrane region" description="Helical" evidence="2">
    <location>
        <begin position="263"/>
        <end position="280"/>
    </location>
</feature>
<accession>A0A199NUI2</accession>
<feature type="transmembrane region" description="Helical" evidence="2">
    <location>
        <begin position="311"/>
        <end position="328"/>
    </location>
</feature>